<evidence type="ECO:0000256" key="6">
    <source>
        <dbReference type="PIRSR" id="PIRSR000390-1"/>
    </source>
</evidence>
<dbReference type="InterPro" id="IPR000653">
    <property type="entry name" value="DegT/StrS_aminotransferase"/>
</dbReference>
<evidence type="ECO:0000313" key="10">
    <source>
        <dbReference type="Proteomes" id="UP000006316"/>
    </source>
</evidence>
<dbReference type="InterPro" id="IPR015421">
    <property type="entry name" value="PyrdxlP-dep_Trfase_major"/>
</dbReference>
<dbReference type="PIRSF" id="PIRSF000390">
    <property type="entry name" value="PLP_StrS"/>
    <property type="match status" value="1"/>
</dbReference>
<dbReference type="PANTHER" id="PTHR30244">
    <property type="entry name" value="TRANSAMINASE"/>
    <property type="match status" value="1"/>
</dbReference>
<evidence type="ECO:0000256" key="7">
    <source>
        <dbReference type="PIRSR" id="PIRSR000390-2"/>
    </source>
</evidence>
<dbReference type="AlphaFoldDB" id="K6DMJ2"/>
<dbReference type="eggNOG" id="COG0399">
    <property type="taxonomic scope" value="Bacteria"/>
</dbReference>
<name>K6DMJ2_9BACI</name>
<evidence type="ECO:0000256" key="4">
    <source>
        <dbReference type="ARBA" id="ARBA00022898"/>
    </source>
</evidence>
<dbReference type="InterPro" id="IPR015424">
    <property type="entry name" value="PyrdxlP-dep_Trfase"/>
</dbReference>
<evidence type="ECO:0000256" key="3">
    <source>
        <dbReference type="ARBA" id="ARBA00022679"/>
    </source>
</evidence>
<evidence type="ECO:0000256" key="2">
    <source>
        <dbReference type="ARBA" id="ARBA00022576"/>
    </source>
</evidence>
<gene>
    <name evidence="9" type="ORF">BABA_10071</name>
</gene>
<dbReference type="Proteomes" id="UP000006316">
    <property type="component" value="Unassembled WGS sequence"/>
</dbReference>
<organism evidence="9 10">
    <name type="scientific">Neobacillus bataviensis LMG 21833</name>
    <dbReference type="NCBI Taxonomy" id="1117379"/>
    <lineage>
        <taxon>Bacteria</taxon>
        <taxon>Bacillati</taxon>
        <taxon>Bacillota</taxon>
        <taxon>Bacilli</taxon>
        <taxon>Bacillales</taxon>
        <taxon>Bacillaceae</taxon>
        <taxon>Neobacillus</taxon>
    </lineage>
</organism>
<keyword evidence="4 7" id="KW-0663">Pyridoxal phosphate</keyword>
<dbReference type="SUPFAM" id="SSF53383">
    <property type="entry name" value="PLP-dependent transferases"/>
    <property type="match status" value="1"/>
</dbReference>
<proteinExistence type="inferred from homology"/>
<dbReference type="InterPro" id="IPR015422">
    <property type="entry name" value="PyrdxlP-dep_Trfase_small"/>
</dbReference>
<feature type="modified residue" description="N6-(pyridoxal phosphate)lysine" evidence="7">
    <location>
        <position position="195"/>
    </location>
</feature>
<reference evidence="9 10" key="1">
    <citation type="journal article" date="2012" name="Front. Microbiol.">
        <title>Redundancy and modularity in membrane-associated dissimilatory nitrate reduction in Bacillus.</title>
        <authorList>
            <person name="Heylen K."/>
            <person name="Keltjens J."/>
        </authorList>
    </citation>
    <scope>NUCLEOTIDE SEQUENCE [LARGE SCALE GENOMIC DNA]</scope>
    <source>
        <strain evidence="10">LMG 21833T</strain>
    </source>
</reference>
<dbReference type="Pfam" id="PF01041">
    <property type="entry name" value="DegT_DnrJ_EryC1"/>
    <property type="match status" value="1"/>
</dbReference>
<evidence type="ECO:0000256" key="1">
    <source>
        <dbReference type="ARBA" id="ARBA00001933"/>
    </source>
</evidence>
<dbReference type="Gene3D" id="3.90.1150.10">
    <property type="entry name" value="Aspartate Aminotransferase, domain 1"/>
    <property type="match status" value="1"/>
</dbReference>
<dbReference type="FunFam" id="3.40.640.10:FF:000090">
    <property type="entry name" value="Pyridoxal phosphate-dependent aminotransferase"/>
    <property type="match status" value="1"/>
</dbReference>
<keyword evidence="2 9" id="KW-0032">Aminotransferase</keyword>
<dbReference type="STRING" id="1117379.BABA_10071"/>
<evidence type="ECO:0000256" key="8">
    <source>
        <dbReference type="RuleBase" id="RU004508"/>
    </source>
</evidence>
<keyword evidence="10" id="KW-1185">Reference proteome</keyword>
<feature type="active site" description="Proton acceptor" evidence="6">
    <location>
        <position position="195"/>
    </location>
</feature>
<dbReference type="CDD" id="cd00616">
    <property type="entry name" value="AHBA_syn"/>
    <property type="match status" value="1"/>
</dbReference>
<comment type="caution">
    <text evidence="9">The sequence shown here is derived from an EMBL/GenBank/DDBJ whole genome shotgun (WGS) entry which is preliminary data.</text>
</comment>
<dbReference type="EMBL" id="AJLS01000056">
    <property type="protein sequence ID" value="EKN69398.1"/>
    <property type="molecule type" value="Genomic_DNA"/>
</dbReference>
<protein>
    <submittedName>
        <fullName evidence="9">DegT/DnrJ/EryC1/StrS aminotransferase</fullName>
    </submittedName>
</protein>
<dbReference type="GO" id="GO:0030170">
    <property type="term" value="F:pyridoxal phosphate binding"/>
    <property type="evidence" value="ECO:0007669"/>
    <property type="project" value="TreeGrafter"/>
</dbReference>
<dbReference type="Gene3D" id="3.40.640.10">
    <property type="entry name" value="Type I PLP-dependent aspartate aminotransferase-like (Major domain)"/>
    <property type="match status" value="1"/>
</dbReference>
<dbReference type="PATRIC" id="fig|1117379.3.peg.2101"/>
<dbReference type="GO" id="GO:0000271">
    <property type="term" value="P:polysaccharide biosynthetic process"/>
    <property type="evidence" value="ECO:0007669"/>
    <property type="project" value="TreeGrafter"/>
</dbReference>
<dbReference type="GO" id="GO:0008483">
    <property type="term" value="F:transaminase activity"/>
    <property type="evidence" value="ECO:0007669"/>
    <property type="project" value="UniProtKB-KW"/>
</dbReference>
<comment type="similarity">
    <text evidence="5 8">Belongs to the DegT/DnrJ/EryC1 family.</text>
</comment>
<comment type="cofactor">
    <cofactor evidence="1">
        <name>pyridoxal 5'-phosphate</name>
        <dbReference type="ChEBI" id="CHEBI:597326"/>
    </cofactor>
</comment>
<evidence type="ECO:0000256" key="5">
    <source>
        <dbReference type="ARBA" id="ARBA00037999"/>
    </source>
</evidence>
<evidence type="ECO:0000313" key="9">
    <source>
        <dbReference type="EMBL" id="EKN69398.1"/>
    </source>
</evidence>
<accession>K6DMJ2</accession>
<dbReference type="PANTHER" id="PTHR30244:SF34">
    <property type="entry name" value="DTDP-4-AMINO-4,6-DIDEOXYGALACTOSE TRANSAMINASE"/>
    <property type="match status" value="1"/>
</dbReference>
<keyword evidence="3 9" id="KW-0808">Transferase</keyword>
<sequence length="395" mass="44119">MLNKTNMKRIFLSPPHMSGYEQKYINEAFETNWIAPLGPNVDAFEKEIAEYVRANDAVAVSSGTAAIHLALSLLDVKKGDLVFCSSLTFVASANPIIYQRAEPVFIDSEPDTWNMSPQALERAFHDAINEGRLPKAIIVVNLYGQSAKMDEILSICNHYHVPIIEDAAESLGSTYKGKPSGTFGRFGIFSFNGNKIITTSGGGMLISNDTVALKRARFLATQARDPAPHYQHSSIGFNYRMSNILAGIGRAQLEVLNGRVEARRFVFERYYKELSHFPGFYLMSELENTRSNRWLTALIINEAEAGVSAGDVLKALEIENIEARPVWKPLHLQPIFQGARYYQHSESESISEQLFKNGICLPSGSNLKEEDQLKVINCIKDVINNSSKERDVIHI</sequence>